<reference evidence="2 3" key="1">
    <citation type="submission" date="2020-08" db="EMBL/GenBank/DDBJ databases">
        <title>Genomic Encyclopedia of Type Strains, Phase IV (KMG-IV): sequencing the most valuable type-strain genomes for metagenomic binning, comparative biology and taxonomic classification.</title>
        <authorList>
            <person name="Goeker M."/>
        </authorList>
    </citation>
    <scope>NUCLEOTIDE SEQUENCE [LARGE SCALE GENOMIC DNA]</scope>
    <source>
        <strain evidence="2 3">DSM 15743</strain>
    </source>
</reference>
<sequence length="74" mass="7437">MGYAAYGNHSDDQKEAAETKRSGSGGTPENRGKRPAMHPAGPHADPSLTNPDSTPGTGALSDDDQGGEADPSSG</sequence>
<name>A0A7W6IC15_9HYPH</name>
<feature type="region of interest" description="Disordered" evidence="1">
    <location>
        <begin position="1"/>
        <end position="74"/>
    </location>
</feature>
<dbReference type="Proteomes" id="UP000519439">
    <property type="component" value="Unassembled WGS sequence"/>
</dbReference>
<proteinExistence type="predicted"/>
<dbReference type="EMBL" id="JACIDC010000001">
    <property type="protein sequence ID" value="MBB4038693.1"/>
    <property type="molecule type" value="Genomic_DNA"/>
</dbReference>
<dbReference type="AlphaFoldDB" id="A0A7W6IC15"/>
<dbReference type="RefSeq" id="WP_035458338.1">
    <property type="nucleotide sequence ID" value="NZ_JACIDC010000001.1"/>
</dbReference>
<protein>
    <submittedName>
        <fullName evidence="2">Uncharacterized protein</fullName>
    </submittedName>
</protein>
<keyword evidence="3" id="KW-1185">Reference proteome</keyword>
<evidence type="ECO:0000313" key="3">
    <source>
        <dbReference type="Proteomes" id="UP000519439"/>
    </source>
</evidence>
<evidence type="ECO:0000313" key="2">
    <source>
        <dbReference type="EMBL" id="MBB4038693.1"/>
    </source>
</evidence>
<comment type="caution">
    <text evidence="2">The sequence shown here is derived from an EMBL/GenBank/DDBJ whole genome shotgun (WGS) entry which is preliminary data.</text>
</comment>
<evidence type="ECO:0000256" key="1">
    <source>
        <dbReference type="SAM" id="MobiDB-lite"/>
    </source>
</evidence>
<feature type="compositionally biased region" description="Polar residues" evidence="1">
    <location>
        <begin position="47"/>
        <end position="56"/>
    </location>
</feature>
<feature type="compositionally biased region" description="Basic and acidic residues" evidence="1">
    <location>
        <begin position="9"/>
        <end position="21"/>
    </location>
</feature>
<organism evidence="2 3">
    <name type="scientific">Microvirga flocculans</name>
    <dbReference type="NCBI Taxonomy" id="217168"/>
    <lineage>
        <taxon>Bacteria</taxon>
        <taxon>Pseudomonadati</taxon>
        <taxon>Pseudomonadota</taxon>
        <taxon>Alphaproteobacteria</taxon>
        <taxon>Hyphomicrobiales</taxon>
        <taxon>Methylobacteriaceae</taxon>
        <taxon>Microvirga</taxon>
    </lineage>
</organism>
<gene>
    <name evidence="2" type="ORF">GGR34_000322</name>
</gene>
<accession>A0A7W6IC15</accession>